<organism evidence="1 2">
    <name type="scientific">Favolaschia claudopus</name>
    <dbReference type="NCBI Taxonomy" id="2862362"/>
    <lineage>
        <taxon>Eukaryota</taxon>
        <taxon>Fungi</taxon>
        <taxon>Dikarya</taxon>
        <taxon>Basidiomycota</taxon>
        <taxon>Agaricomycotina</taxon>
        <taxon>Agaricomycetes</taxon>
        <taxon>Agaricomycetidae</taxon>
        <taxon>Agaricales</taxon>
        <taxon>Marasmiineae</taxon>
        <taxon>Mycenaceae</taxon>
        <taxon>Favolaschia</taxon>
    </lineage>
</organism>
<keyword evidence="2" id="KW-1185">Reference proteome</keyword>
<dbReference type="Proteomes" id="UP001362999">
    <property type="component" value="Unassembled WGS sequence"/>
</dbReference>
<proteinExistence type="predicted"/>
<accession>A0AAW0E5A3</accession>
<dbReference type="AlphaFoldDB" id="A0AAW0E5A3"/>
<gene>
    <name evidence="1" type="ORF">R3P38DRAFT_2758991</name>
</gene>
<evidence type="ECO:0000313" key="1">
    <source>
        <dbReference type="EMBL" id="KAK7059572.1"/>
    </source>
</evidence>
<comment type="caution">
    <text evidence="1">The sequence shown here is derived from an EMBL/GenBank/DDBJ whole genome shotgun (WGS) entry which is preliminary data.</text>
</comment>
<dbReference type="EMBL" id="JAWWNJ010000003">
    <property type="protein sequence ID" value="KAK7059572.1"/>
    <property type="molecule type" value="Genomic_DNA"/>
</dbReference>
<reference evidence="1 2" key="1">
    <citation type="journal article" date="2024" name="J Genomics">
        <title>Draft genome sequencing and assembly of Favolaschia claudopus CIRM-BRFM 2984 isolated from oak limbs.</title>
        <authorList>
            <person name="Navarro D."/>
            <person name="Drula E."/>
            <person name="Chaduli D."/>
            <person name="Cazenave R."/>
            <person name="Ahrendt S."/>
            <person name="Wang J."/>
            <person name="Lipzen A."/>
            <person name="Daum C."/>
            <person name="Barry K."/>
            <person name="Grigoriev I.V."/>
            <person name="Favel A."/>
            <person name="Rosso M.N."/>
            <person name="Martin F."/>
        </authorList>
    </citation>
    <scope>NUCLEOTIDE SEQUENCE [LARGE SCALE GENOMIC DNA]</scope>
    <source>
        <strain evidence="1 2">CIRM-BRFM 2984</strain>
    </source>
</reference>
<name>A0AAW0E5A3_9AGAR</name>
<evidence type="ECO:0000313" key="2">
    <source>
        <dbReference type="Proteomes" id="UP001362999"/>
    </source>
</evidence>
<protein>
    <submittedName>
        <fullName evidence="1">Uncharacterized protein</fullName>
    </submittedName>
</protein>
<sequence>MSLDHSQSLLRSFSRFVSRSISKRYPAIGATFNPNLLTVFWRKNACAAGSRALAAVESDDAFAWYSPYRRLPFPSSVLSYAFRFALTANVGCGGRQSTESRGRWKVVEGRNLRNDESRYIRRAIHFSSSANAAEADIYATSFRERLPAREAGRASLDPPSTSSRPLGCSLAPQYTSSVASEDVQHEKSRMRKGRRIVPIVPFSGCLRAEE</sequence>